<dbReference type="PROSITE" id="PS50068">
    <property type="entry name" value="LDLRA_2"/>
    <property type="match status" value="1"/>
</dbReference>
<dbReference type="PROSITE" id="PS01209">
    <property type="entry name" value="LDLRA_1"/>
    <property type="match status" value="1"/>
</dbReference>
<name>A0A3M7SCW2_BRAPC</name>
<dbReference type="InterPro" id="IPR036055">
    <property type="entry name" value="LDL_receptor-like_sf"/>
</dbReference>
<dbReference type="EMBL" id="REGN01001648">
    <property type="protein sequence ID" value="RNA33360.1"/>
    <property type="molecule type" value="Genomic_DNA"/>
</dbReference>
<dbReference type="SMART" id="SM00192">
    <property type="entry name" value="LDLa"/>
    <property type="match status" value="1"/>
</dbReference>
<dbReference type="SUPFAM" id="SSF57424">
    <property type="entry name" value="LDL receptor-like module"/>
    <property type="match status" value="1"/>
</dbReference>
<reference evidence="5 6" key="1">
    <citation type="journal article" date="2018" name="Sci. Rep.">
        <title>Genomic signatures of local adaptation to the degree of environmental predictability in rotifers.</title>
        <authorList>
            <person name="Franch-Gras L."/>
            <person name="Hahn C."/>
            <person name="Garcia-Roger E.M."/>
            <person name="Carmona M.J."/>
            <person name="Serra M."/>
            <person name="Gomez A."/>
        </authorList>
    </citation>
    <scope>NUCLEOTIDE SEQUENCE [LARGE SCALE GENOMIC DNA]</scope>
    <source>
        <strain evidence="5">HYR1</strain>
    </source>
</reference>
<keyword evidence="3" id="KW-1133">Transmembrane helix</keyword>
<evidence type="ECO:0000256" key="4">
    <source>
        <dbReference type="SAM" id="SignalP"/>
    </source>
</evidence>
<sequence>MIKFLFLISFMNFLDASRSRLIRVDGINPTCFRRPRCREFDVSGAVISVDKSLPFMGTNMCCITLSIASFTQDAYFMARILNSTKLQGDDFITFYEEDFKLLSNITAVDRDPNRIIYFKSPRISVEFFKDKEHRSIYEIVISVFYTGNSEMCRRQGFYRCSSNTSMCIDEKLMCDKFPHCPNYSDEATCEETHDESGLTYDKQIVTTVFVVIVATVLMTMILILALCFCKSKQKLTETFMAIFGYRNETKNSRMLDAQLNRKNLSGYSPIQQKN</sequence>
<keyword evidence="4" id="KW-0732">Signal</keyword>
<dbReference type="AlphaFoldDB" id="A0A3M7SCW2"/>
<comment type="caution">
    <text evidence="2">Lacks conserved residue(s) required for the propagation of feature annotation.</text>
</comment>
<evidence type="ECO:0000256" key="3">
    <source>
        <dbReference type="SAM" id="Phobius"/>
    </source>
</evidence>
<dbReference type="InterPro" id="IPR002172">
    <property type="entry name" value="LDrepeatLR_classA_rpt"/>
</dbReference>
<feature type="transmembrane region" description="Helical" evidence="3">
    <location>
        <begin position="208"/>
        <end position="229"/>
    </location>
</feature>
<dbReference type="OrthoDB" id="10369599at2759"/>
<gene>
    <name evidence="5" type="ORF">BpHYR1_000335</name>
</gene>
<protein>
    <recommendedName>
        <fullName evidence="7">CUB domain-containing protein</fullName>
    </recommendedName>
</protein>
<comment type="caution">
    <text evidence="5">The sequence shown here is derived from an EMBL/GenBank/DDBJ whole genome shotgun (WGS) entry which is preliminary data.</text>
</comment>
<keyword evidence="6" id="KW-1185">Reference proteome</keyword>
<dbReference type="Pfam" id="PF00057">
    <property type="entry name" value="Ldl_recept_a"/>
    <property type="match status" value="1"/>
</dbReference>
<keyword evidence="1 2" id="KW-1015">Disulfide bond</keyword>
<organism evidence="5 6">
    <name type="scientific">Brachionus plicatilis</name>
    <name type="common">Marine rotifer</name>
    <name type="synonym">Brachionus muelleri</name>
    <dbReference type="NCBI Taxonomy" id="10195"/>
    <lineage>
        <taxon>Eukaryota</taxon>
        <taxon>Metazoa</taxon>
        <taxon>Spiralia</taxon>
        <taxon>Gnathifera</taxon>
        <taxon>Rotifera</taxon>
        <taxon>Eurotatoria</taxon>
        <taxon>Monogononta</taxon>
        <taxon>Pseudotrocha</taxon>
        <taxon>Ploima</taxon>
        <taxon>Brachionidae</taxon>
        <taxon>Brachionus</taxon>
    </lineage>
</organism>
<feature type="chain" id="PRO_5017940003" description="CUB domain-containing protein" evidence="4">
    <location>
        <begin position="17"/>
        <end position="274"/>
    </location>
</feature>
<feature type="signal peptide" evidence="4">
    <location>
        <begin position="1"/>
        <end position="16"/>
    </location>
</feature>
<keyword evidence="3" id="KW-0812">Transmembrane</keyword>
<keyword evidence="3" id="KW-0472">Membrane</keyword>
<evidence type="ECO:0000313" key="5">
    <source>
        <dbReference type="EMBL" id="RNA33360.1"/>
    </source>
</evidence>
<accession>A0A3M7SCW2</accession>
<dbReference type="Gene3D" id="2.40.128.620">
    <property type="match status" value="1"/>
</dbReference>
<dbReference type="Proteomes" id="UP000276133">
    <property type="component" value="Unassembled WGS sequence"/>
</dbReference>
<evidence type="ECO:0000256" key="1">
    <source>
        <dbReference type="ARBA" id="ARBA00023157"/>
    </source>
</evidence>
<dbReference type="CDD" id="cd00112">
    <property type="entry name" value="LDLa"/>
    <property type="match status" value="1"/>
</dbReference>
<evidence type="ECO:0000256" key="2">
    <source>
        <dbReference type="PROSITE-ProRule" id="PRU00124"/>
    </source>
</evidence>
<dbReference type="InterPro" id="IPR023415">
    <property type="entry name" value="LDLR_class-A_CS"/>
</dbReference>
<proteinExistence type="predicted"/>
<evidence type="ECO:0000313" key="6">
    <source>
        <dbReference type="Proteomes" id="UP000276133"/>
    </source>
</evidence>
<evidence type="ECO:0008006" key="7">
    <source>
        <dbReference type="Google" id="ProtNLM"/>
    </source>
</evidence>
<feature type="disulfide bond" evidence="2">
    <location>
        <begin position="174"/>
        <end position="189"/>
    </location>
</feature>